<protein>
    <submittedName>
        <fullName evidence="1">Uncharacterized protein</fullName>
    </submittedName>
</protein>
<dbReference type="AlphaFoldDB" id="A0A7W8IM49"/>
<evidence type="ECO:0000313" key="2">
    <source>
        <dbReference type="Proteomes" id="UP000520011"/>
    </source>
</evidence>
<comment type="caution">
    <text evidence="1">The sequence shown here is derived from an EMBL/GenBank/DDBJ whole genome shotgun (WGS) entry which is preliminary data.</text>
</comment>
<evidence type="ECO:0000313" key="1">
    <source>
        <dbReference type="EMBL" id="MBB5323121.1"/>
    </source>
</evidence>
<gene>
    <name evidence="1" type="ORF">HNQ34_000198</name>
</gene>
<organism evidence="1 2">
    <name type="scientific">Anoxybacteroides tepidamans</name>
    <dbReference type="NCBI Taxonomy" id="265948"/>
    <lineage>
        <taxon>Bacteria</taxon>
        <taxon>Bacillati</taxon>
        <taxon>Bacillota</taxon>
        <taxon>Bacilli</taxon>
        <taxon>Bacillales</taxon>
        <taxon>Anoxybacillaceae</taxon>
        <taxon>Anoxybacteroides</taxon>
    </lineage>
</organism>
<dbReference type="EMBL" id="JACHEP010000001">
    <property type="protein sequence ID" value="MBB5323121.1"/>
    <property type="molecule type" value="Genomic_DNA"/>
</dbReference>
<dbReference type="RefSeq" id="WP_183250899.1">
    <property type="nucleotide sequence ID" value="NZ_JACHEP010000001.1"/>
</dbReference>
<sequence length="100" mass="11388">MIVHELMSMESIFTEELKEGYHVLLGKYKTVDVRVLSADCVQEIDCGTEEIVEVVFDPGKEYSLVRLGLYTFENEAPSLDELQQTILEQHCDIFEEAVSA</sequence>
<proteinExistence type="predicted"/>
<keyword evidence="2" id="KW-1185">Reference proteome</keyword>
<reference evidence="1 2" key="1">
    <citation type="submission" date="2020-08" db="EMBL/GenBank/DDBJ databases">
        <title>Genomic Encyclopedia of Type Strains, Phase IV (KMG-IV): sequencing the most valuable type-strain genomes for metagenomic binning, comparative biology and taxonomic classification.</title>
        <authorList>
            <person name="Goeker M."/>
        </authorList>
    </citation>
    <scope>NUCLEOTIDE SEQUENCE [LARGE SCALE GENOMIC DNA]</scope>
    <source>
        <strain evidence="1 2">DSM 16325</strain>
    </source>
</reference>
<dbReference type="Proteomes" id="UP000520011">
    <property type="component" value="Unassembled WGS sequence"/>
</dbReference>
<accession>A0A7W8IM49</accession>
<name>A0A7W8IM49_9BACL</name>